<dbReference type="RefSeq" id="WP_117581529.1">
    <property type="nucleotide sequence ID" value="NZ_JADPBR010000025.1"/>
</dbReference>
<dbReference type="GO" id="GO:0009307">
    <property type="term" value="P:DNA restriction-modification system"/>
    <property type="evidence" value="ECO:0007669"/>
    <property type="project" value="InterPro"/>
</dbReference>
<dbReference type="GO" id="GO:0000287">
    <property type="term" value="F:magnesium ion binding"/>
    <property type="evidence" value="ECO:0007669"/>
    <property type="project" value="InterPro"/>
</dbReference>
<accession>A0A3E3ECB5</accession>
<dbReference type="InterPro" id="IPR015278">
    <property type="entry name" value="BglII-like"/>
</dbReference>
<organism evidence="1 2">
    <name type="scientific">Thomasclavelia ramosa</name>
    <dbReference type="NCBI Taxonomy" id="1547"/>
    <lineage>
        <taxon>Bacteria</taxon>
        <taxon>Bacillati</taxon>
        <taxon>Bacillota</taxon>
        <taxon>Erysipelotrichia</taxon>
        <taxon>Erysipelotrichales</taxon>
        <taxon>Coprobacillaceae</taxon>
        <taxon>Thomasclavelia</taxon>
    </lineage>
</organism>
<dbReference type="InterPro" id="IPR011338">
    <property type="entry name" value="BamHI/BglII/BstY"/>
</dbReference>
<gene>
    <name evidence="1" type="ORF">DXB93_09950</name>
</gene>
<comment type="caution">
    <text evidence="1">The sequence shown here is derived from an EMBL/GenBank/DDBJ whole genome shotgun (WGS) entry which is preliminary data.</text>
</comment>
<dbReference type="EMBL" id="QUSL01000014">
    <property type="protein sequence ID" value="RGD84741.1"/>
    <property type="molecule type" value="Genomic_DNA"/>
</dbReference>
<proteinExistence type="predicted"/>
<dbReference type="Gene3D" id="3.40.91.20">
    <property type="match status" value="1"/>
</dbReference>
<dbReference type="Pfam" id="PF09195">
    <property type="entry name" value="Endonuc-BglII"/>
    <property type="match status" value="1"/>
</dbReference>
<dbReference type="AlphaFoldDB" id="A0A3E3ECB5"/>
<dbReference type="Proteomes" id="UP000261032">
    <property type="component" value="Unassembled WGS sequence"/>
</dbReference>
<dbReference type="GO" id="GO:0009036">
    <property type="term" value="F:type II site-specific deoxyribonuclease activity"/>
    <property type="evidence" value="ECO:0007669"/>
    <property type="project" value="InterPro"/>
</dbReference>
<dbReference type="InterPro" id="IPR011335">
    <property type="entry name" value="Restrct_endonuc-II-like"/>
</dbReference>
<evidence type="ECO:0000313" key="1">
    <source>
        <dbReference type="EMBL" id="RGD84741.1"/>
    </source>
</evidence>
<protein>
    <submittedName>
        <fullName evidence="1">Uncharacterized protein</fullName>
    </submittedName>
</protein>
<dbReference type="SUPFAM" id="SSF52980">
    <property type="entry name" value="Restriction endonuclease-like"/>
    <property type="match status" value="1"/>
</dbReference>
<sequence>MDYEIESFRNAEVIFENDDKYFNLWQDVKNVLNEISDEDIIKSFKNSTRKSKKSISDDLNKLIDKGLVKKGWNRQSPIFKEHTDYGNSNNKDNPWTLDFSKDEISIEVAFNHGSVVAWNLIKPVLASELNHVEKAIQTSAGIIITVNNDMKKMGNFDDAIASFEKFKQYLKPLNNILTVPMIIIGIKPPKTFFINKKTKTVLDINDFPYKAKDVRHNIEKLLDEYEIEYKKNTYIQREGERINAYLKSDEIKLWLLKDKINKRKKSILDNEGWTVISTSDTLKKGEMDKLNIYLRETLIKKQIDK</sequence>
<evidence type="ECO:0000313" key="2">
    <source>
        <dbReference type="Proteomes" id="UP000261032"/>
    </source>
</evidence>
<dbReference type="GO" id="GO:0003677">
    <property type="term" value="F:DNA binding"/>
    <property type="evidence" value="ECO:0007669"/>
    <property type="project" value="InterPro"/>
</dbReference>
<name>A0A3E3ECB5_9FIRM</name>
<reference evidence="1 2" key="1">
    <citation type="submission" date="2018-08" db="EMBL/GenBank/DDBJ databases">
        <title>A genome reference for cultivated species of the human gut microbiota.</title>
        <authorList>
            <person name="Zou Y."/>
            <person name="Xue W."/>
            <person name="Luo G."/>
        </authorList>
    </citation>
    <scope>NUCLEOTIDE SEQUENCE [LARGE SCALE GENOMIC DNA]</scope>
    <source>
        <strain evidence="1 2">OM06-4</strain>
    </source>
</reference>